<dbReference type="PROSITE" id="PS50006">
    <property type="entry name" value="FHA_DOMAIN"/>
    <property type="match status" value="2"/>
</dbReference>
<dbReference type="PANTHER" id="PTHR24345">
    <property type="entry name" value="SERINE/THREONINE-PROTEIN KINASE PLK"/>
    <property type="match status" value="1"/>
</dbReference>
<reference evidence="10" key="2">
    <citation type="journal article" date="2022" name="Microbiol. Resour. Announc.">
        <title>Whole-Genome Sequence of Entomortierella parvispora E1425, a Mucoromycotan Fungus Associated with Burkholderiaceae-Related Endosymbiotic Bacteria.</title>
        <authorList>
            <person name="Herlambang A."/>
            <person name="Guo Y."/>
            <person name="Takashima Y."/>
            <person name="Narisawa K."/>
            <person name="Ohta H."/>
            <person name="Nishizawa T."/>
        </authorList>
    </citation>
    <scope>NUCLEOTIDE SEQUENCE</scope>
    <source>
        <strain evidence="10">E1425</strain>
    </source>
</reference>
<evidence type="ECO:0000313" key="11">
    <source>
        <dbReference type="Proteomes" id="UP000827284"/>
    </source>
</evidence>
<accession>A0A9P3HAH5</accession>
<dbReference type="Proteomes" id="UP000827284">
    <property type="component" value="Unassembled WGS sequence"/>
</dbReference>
<dbReference type="AlphaFoldDB" id="A0A9P3HAH5"/>
<feature type="domain" description="FHA" evidence="8">
    <location>
        <begin position="382"/>
        <end position="434"/>
    </location>
</feature>
<dbReference type="InterPro" id="IPR000719">
    <property type="entry name" value="Prot_kinase_dom"/>
</dbReference>
<feature type="compositionally biased region" description="Polar residues" evidence="7">
    <location>
        <begin position="335"/>
        <end position="349"/>
    </location>
</feature>
<evidence type="ECO:0000259" key="9">
    <source>
        <dbReference type="PROSITE" id="PS50011"/>
    </source>
</evidence>
<dbReference type="GO" id="GO:0004674">
    <property type="term" value="F:protein serine/threonine kinase activity"/>
    <property type="evidence" value="ECO:0007669"/>
    <property type="project" value="UniProtKB-KW"/>
</dbReference>
<dbReference type="SUPFAM" id="SSF49879">
    <property type="entry name" value="SMAD/FHA domain"/>
    <property type="match status" value="2"/>
</dbReference>
<evidence type="ECO:0000313" key="10">
    <source>
        <dbReference type="EMBL" id="GJJ73169.1"/>
    </source>
</evidence>
<dbReference type="GO" id="GO:0005634">
    <property type="term" value="C:nucleus"/>
    <property type="evidence" value="ECO:0007669"/>
    <property type="project" value="TreeGrafter"/>
</dbReference>
<feature type="domain" description="FHA" evidence="8">
    <location>
        <begin position="538"/>
        <end position="588"/>
    </location>
</feature>
<dbReference type="Gene3D" id="2.60.200.20">
    <property type="match status" value="2"/>
</dbReference>
<evidence type="ECO:0000256" key="6">
    <source>
        <dbReference type="ARBA" id="ARBA00022840"/>
    </source>
</evidence>
<evidence type="ECO:0000256" key="5">
    <source>
        <dbReference type="ARBA" id="ARBA00022777"/>
    </source>
</evidence>
<dbReference type="SMART" id="SM00220">
    <property type="entry name" value="S_TKc"/>
    <property type="match status" value="1"/>
</dbReference>
<comment type="similarity">
    <text evidence="1">Belongs to the protein kinase superfamily. CAMK Ser/Thr protein kinase family. CHEK2 subfamily.</text>
</comment>
<evidence type="ECO:0000256" key="3">
    <source>
        <dbReference type="ARBA" id="ARBA00022679"/>
    </source>
</evidence>
<dbReference type="Gene3D" id="1.10.510.10">
    <property type="entry name" value="Transferase(Phosphotransferase) domain 1"/>
    <property type="match status" value="1"/>
</dbReference>
<dbReference type="PROSITE" id="PS50011">
    <property type="entry name" value="PROTEIN_KINASE_DOM"/>
    <property type="match status" value="1"/>
</dbReference>
<feature type="domain" description="Protein kinase" evidence="9">
    <location>
        <begin position="40"/>
        <end position="314"/>
    </location>
</feature>
<feature type="compositionally biased region" description="Basic and acidic residues" evidence="7">
    <location>
        <begin position="658"/>
        <end position="701"/>
    </location>
</feature>
<dbReference type="Pfam" id="PF00069">
    <property type="entry name" value="Pkinase"/>
    <property type="match status" value="1"/>
</dbReference>
<dbReference type="PROSITE" id="PS00108">
    <property type="entry name" value="PROTEIN_KINASE_ST"/>
    <property type="match status" value="1"/>
</dbReference>
<dbReference type="InterPro" id="IPR000253">
    <property type="entry name" value="FHA_dom"/>
</dbReference>
<evidence type="ECO:0000256" key="7">
    <source>
        <dbReference type="SAM" id="MobiDB-lite"/>
    </source>
</evidence>
<comment type="caution">
    <text evidence="10">The sequence shown here is derived from an EMBL/GenBank/DDBJ whole genome shotgun (WGS) entry which is preliminary data.</text>
</comment>
<keyword evidence="11" id="KW-1185">Reference proteome</keyword>
<keyword evidence="2" id="KW-0723">Serine/threonine-protein kinase</keyword>
<organism evidence="10 11">
    <name type="scientific">Entomortierella parvispora</name>
    <dbReference type="NCBI Taxonomy" id="205924"/>
    <lineage>
        <taxon>Eukaryota</taxon>
        <taxon>Fungi</taxon>
        <taxon>Fungi incertae sedis</taxon>
        <taxon>Mucoromycota</taxon>
        <taxon>Mortierellomycotina</taxon>
        <taxon>Mortierellomycetes</taxon>
        <taxon>Mortierellales</taxon>
        <taxon>Mortierellaceae</taxon>
        <taxon>Entomortierella</taxon>
    </lineage>
</organism>
<protein>
    <recommendedName>
        <fullName evidence="12">Serine/threonine-protein kinase RAD53</fullName>
    </recommendedName>
</protein>
<keyword evidence="5" id="KW-0418">Kinase</keyword>
<evidence type="ECO:0000256" key="1">
    <source>
        <dbReference type="ARBA" id="ARBA00005575"/>
    </source>
</evidence>
<evidence type="ECO:0000259" key="8">
    <source>
        <dbReference type="PROSITE" id="PS50006"/>
    </source>
</evidence>
<dbReference type="GO" id="GO:0005524">
    <property type="term" value="F:ATP binding"/>
    <property type="evidence" value="ECO:0007669"/>
    <property type="project" value="UniProtKB-KW"/>
</dbReference>
<evidence type="ECO:0008006" key="12">
    <source>
        <dbReference type="Google" id="ProtNLM"/>
    </source>
</evidence>
<gene>
    <name evidence="10" type="ORF">EMPS_05527</name>
</gene>
<name>A0A9P3HAH5_9FUNG</name>
<feature type="region of interest" description="Disordered" evidence="7">
    <location>
        <begin position="335"/>
        <end position="356"/>
    </location>
</feature>
<dbReference type="CDD" id="cd00060">
    <property type="entry name" value="FHA"/>
    <property type="match status" value="1"/>
</dbReference>
<dbReference type="OrthoDB" id="10252171at2759"/>
<dbReference type="EMBL" id="BQFW01000007">
    <property type="protein sequence ID" value="GJJ73169.1"/>
    <property type="molecule type" value="Genomic_DNA"/>
</dbReference>
<keyword evidence="3" id="KW-0808">Transferase</keyword>
<evidence type="ECO:0000256" key="2">
    <source>
        <dbReference type="ARBA" id="ARBA00022527"/>
    </source>
</evidence>
<dbReference type="FunFam" id="1.10.510.10:FF:000571">
    <property type="entry name" value="Maternal embryonic leucine zipper kinase"/>
    <property type="match status" value="1"/>
</dbReference>
<dbReference type="InterPro" id="IPR008271">
    <property type="entry name" value="Ser/Thr_kinase_AS"/>
</dbReference>
<dbReference type="SMART" id="SM00240">
    <property type="entry name" value="FHA"/>
    <property type="match status" value="2"/>
</dbReference>
<evidence type="ECO:0000256" key="4">
    <source>
        <dbReference type="ARBA" id="ARBA00022741"/>
    </source>
</evidence>
<dbReference type="InterPro" id="IPR011009">
    <property type="entry name" value="Kinase-like_dom_sf"/>
</dbReference>
<dbReference type="SUPFAM" id="SSF56112">
    <property type="entry name" value="Protein kinase-like (PK-like)"/>
    <property type="match status" value="1"/>
</dbReference>
<feature type="region of interest" description="Disordered" evidence="7">
    <location>
        <begin position="647"/>
        <end position="701"/>
    </location>
</feature>
<sequence>MSRDSRRIDANGNFRPPRKATVVKPVEKKKFVTGGLGTYELDDHPLASGNYAEVFKARETTTGAISVCKVINLRRRSFSDEERQSIKTEIDILSLMQHENIITYVDHHHTPDRVYIFSELAHGTTLVEYYRDNNNYVTERDARHIFRQICSAVDYMHNHGIIHRDIKSENIMIDERLKVMLIDFGLARRATGPKALTSLCGTVSYMAPEIDAGEESNGYTTNVDIWSLGILLFRMLVGEYPFDSDLYDKADKKGTDDAHSTSSGSKIDFTRDWRPFVDTQSKRSVEVKYLLESILNIDPSRRARMDQILSSDWMRMTDKIVSNFDIEHSGSTRILKSNDVSDSSDSPAQAPQARQEPWGELRILPGGFRDAPRRIELTKPFHVLGRIDDKVADILLGTNRAISVKHCIIERGDDGVIMMSNTSLNGTYINNLKLIRRRSGQLFHGDVLGIAVCPGHLASPSDEIAGCHHCLKYEVILKGAQNPTPDDLARRMYKDHLHRGHKKRRPEDRVVDENDIVWGILKPVSVWTEMEELQGIRTTIGRDKDSDIVITSPYVSRRHCAIEWAPDERKAYITNDATNATEVNNEQFQGRLQLRNNDEIKLVSKAWDRSNKESITVGYKFNYMIKDDTTPAKKRVKSAPVDIPEPVLVFDTTMSPGGKEHQDEQANVEEERKVEENKKAESKNNVDEEPASHEHPHQEAD</sequence>
<keyword evidence="4" id="KW-0547">Nucleotide-binding</keyword>
<reference evidence="10" key="1">
    <citation type="submission" date="2021-11" db="EMBL/GenBank/DDBJ databases">
        <authorList>
            <person name="Herlambang A."/>
            <person name="Guo Y."/>
            <person name="Takashima Y."/>
            <person name="Nishizawa T."/>
        </authorList>
    </citation>
    <scope>NUCLEOTIDE SEQUENCE</scope>
    <source>
        <strain evidence="10">E1425</strain>
    </source>
</reference>
<keyword evidence="6" id="KW-0067">ATP-binding</keyword>
<dbReference type="PANTHER" id="PTHR24345:SF91">
    <property type="entry name" value="SERINE_THREONINE-PROTEIN KINASE PLK4"/>
    <property type="match status" value="1"/>
</dbReference>
<dbReference type="InterPro" id="IPR008984">
    <property type="entry name" value="SMAD_FHA_dom_sf"/>
</dbReference>
<dbReference type="Pfam" id="PF00498">
    <property type="entry name" value="FHA"/>
    <property type="match status" value="2"/>
</dbReference>
<proteinExistence type="inferred from homology"/>